<dbReference type="EMBL" id="CAXAMN010021273">
    <property type="protein sequence ID" value="CAK9057493.1"/>
    <property type="molecule type" value="Genomic_DNA"/>
</dbReference>
<gene>
    <name evidence="2" type="ORF">CCMP2556_LOCUS28367</name>
</gene>
<proteinExistence type="predicted"/>
<reference evidence="2 3" key="1">
    <citation type="submission" date="2024-02" db="EMBL/GenBank/DDBJ databases">
        <authorList>
            <person name="Chen Y."/>
            <person name="Shah S."/>
            <person name="Dougan E. K."/>
            <person name="Thang M."/>
            <person name="Chan C."/>
        </authorList>
    </citation>
    <scope>NUCLEOTIDE SEQUENCE [LARGE SCALE GENOMIC DNA]</scope>
</reference>
<feature type="signal peptide" evidence="1">
    <location>
        <begin position="1"/>
        <end position="18"/>
    </location>
</feature>
<organism evidence="2 3">
    <name type="scientific">Durusdinium trenchii</name>
    <dbReference type="NCBI Taxonomy" id="1381693"/>
    <lineage>
        <taxon>Eukaryota</taxon>
        <taxon>Sar</taxon>
        <taxon>Alveolata</taxon>
        <taxon>Dinophyceae</taxon>
        <taxon>Suessiales</taxon>
        <taxon>Symbiodiniaceae</taxon>
        <taxon>Durusdinium</taxon>
    </lineage>
</organism>
<accession>A0ABP0N172</accession>
<evidence type="ECO:0000256" key="1">
    <source>
        <dbReference type="SAM" id="SignalP"/>
    </source>
</evidence>
<evidence type="ECO:0000313" key="2">
    <source>
        <dbReference type="EMBL" id="CAK9057493.1"/>
    </source>
</evidence>
<comment type="caution">
    <text evidence="2">The sequence shown here is derived from an EMBL/GenBank/DDBJ whole genome shotgun (WGS) entry which is preliminary data.</text>
</comment>
<keyword evidence="3" id="KW-1185">Reference proteome</keyword>
<keyword evidence="1" id="KW-0732">Signal</keyword>
<dbReference type="Proteomes" id="UP001642484">
    <property type="component" value="Unassembled WGS sequence"/>
</dbReference>
<sequence length="221" mass="24434">MMRVIQALWLLRVGAVRLDEEMVEFGNLTGDNFDDFVPCCLVKGVCKNFDAGTPDGCPVGWHNEYCDCYKRRGKNGRGLFKCGIGNNEEETQCCCSNTAAEAMAKDDLGLEKCPNPHSIGSILNPFKRDINKEMSFGAPFVQLSKKHCFIGKGTQGVTYGKKKTIGQKIGSAFSKVKAKIDDVKPIFLWTATPMYNPNTGGYVMVKNLHITSNKALRNKYG</sequence>
<protein>
    <submittedName>
        <fullName evidence="2">Uncharacterized protein</fullName>
    </submittedName>
</protein>
<feature type="chain" id="PRO_5045436844" evidence="1">
    <location>
        <begin position="19"/>
        <end position="221"/>
    </location>
</feature>
<evidence type="ECO:0000313" key="3">
    <source>
        <dbReference type="Proteomes" id="UP001642484"/>
    </source>
</evidence>
<name>A0ABP0N172_9DINO</name>